<feature type="domain" description="Carrier" evidence="1">
    <location>
        <begin position="7"/>
        <end position="86"/>
    </location>
</feature>
<protein>
    <submittedName>
        <fullName evidence="2">Acyl carrier protein</fullName>
    </submittedName>
</protein>
<keyword evidence="3" id="KW-1185">Reference proteome</keyword>
<sequence>MTTGTITDTAAIGAAITGYLQQRFPLLGAVDTDTPLLGSAAIDSLGFLEVVTFLEEQFGIALDDDDFDADNLKTPAHLVALVERKLP</sequence>
<dbReference type="Pfam" id="PF00550">
    <property type="entry name" value="PP-binding"/>
    <property type="match status" value="1"/>
</dbReference>
<evidence type="ECO:0000259" key="1">
    <source>
        <dbReference type="PROSITE" id="PS50075"/>
    </source>
</evidence>
<dbReference type="InterPro" id="IPR036736">
    <property type="entry name" value="ACP-like_sf"/>
</dbReference>
<proteinExistence type="predicted"/>
<organism evidence="2 3">
    <name type="scientific">Tardiphaga alba</name>
    <dbReference type="NCBI Taxonomy" id="340268"/>
    <lineage>
        <taxon>Bacteria</taxon>
        <taxon>Pseudomonadati</taxon>
        <taxon>Pseudomonadota</taxon>
        <taxon>Alphaproteobacteria</taxon>
        <taxon>Hyphomicrobiales</taxon>
        <taxon>Nitrobacteraceae</taxon>
        <taxon>Tardiphaga</taxon>
    </lineage>
</organism>
<reference evidence="2 3" key="1">
    <citation type="submission" date="2019-02" db="EMBL/GenBank/DDBJ databases">
        <title>Emended description of the genus Rhodopseudomonas and description of Rhodopseudomonas albus sp. nov., a non-phototrophic, heavy-metal-tolerant bacterium isolated from garden soil.</title>
        <authorList>
            <person name="Bao Z."/>
            <person name="Cao W.W."/>
            <person name="Sato Y."/>
            <person name="Nishizawa T."/>
            <person name="Zhao J."/>
            <person name="Guo Y."/>
            <person name="Ohta H."/>
        </authorList>
    </citation>
    <scope>NUCLEOTIDE SEQUENCE [LARGE SCALE GENOMIC DNA]</scope>
    <source>
        <strain evidence="2 3">SK50-23</strain>
    </source>
</reference>
<gene>
    <name evidence="2" type="ORF">RPMA_06640</name>
</gene>
<evidence type="ECO:0000313" key="2">
    <source>
        <dbReference type="EMBL" id="QUS38546.1"/>
    </source>
</evidence>
<dbReference type="RefSeq" id="WP_211912084.1">
    <property type="nucleotide sequence ID" value="NZ_CP036498.1"/>
</dbReference>
<dbReference type="Proteomes" id="UP000682843">
    <property type="component" value="Chromosome"/>
</dbReference>
<name>A0ABX8A681_9BRAD</name>
<dbReference type="SUPFAM" id="SSF47336">
    <property type="entry name" value="ACP-like"/>
    <property type="match status" value="1"/>
</dbReference>
<dbReference type="InterPro" id="IPR009081">
    <property type="entry name" value="PP-bd_ACP"/>
</dbReference>
<dbReference type="Gene3D" id="1.10.1200.10">
    <property type="entry name" value="ACP-like"/>
    <property type="match status" value="1"/>
</dbReference>
<accession>A0ABX8A681</accession>
<dbReference type="EMBL" id="CP036498">
    <property type="protein sequence ID" value="QUS38546.1"/>
    <property type="molecule type" value="Genomic_DNA"/>
</dbReference>
<evidence type="ECO:0000313" key="3">
    <source>
        <dbReference type="Proteomes" id="UP000682843"/>
    </source>
</evidence>
<dbReference type="PROSITE" id="PS50075">
    <property type="entry name" value="CARRIER"/>
    <property type="match status" value="1"/>
</dbReference>